<dbReference type="InterPro" id="IPR014727">
    <property type="entry name" value="TopoI_cat_a/b-sub_euk"/>
</dbReference>
<dbReference type="Pfam" id="PF02919">
    <property type="entry name" value="Topoisom_I_N"/>
    <property type="match status" value="1"/>
</dbReference>
<dbReference type="Pfam" id="PF01028">
    <property type="entry name" value="Topoisom_I"/>
    <property type="match status" value="1"/>
</dbReference>
<dbReference type="EMBL" id="MN739896">
    <property type="protein sequence ID" value="QHT76421.1"/>
    <property type="molecule type" value="Genomic_DNA"/>
</dbReference>
<dbReference type="Gene3D" id="1.10.10.41">
    <property type="entry name" value="Yeast DNA topoisomerase - domain 1"/>
    <property type="match status" value="1"/>
</dbReference>
<comment type="catalytic activity">
    <reaction evidence="1">
        <text>ATP-independent breakage of single-stranded DNA, followed by passage and rejoining.</text>
        <dbReference type="EC" id="5.6.2.1"/>
    </reaction>
</comment>
<accession>A0A6C0H758</accession>
<name>A0A6C0H758_9ZZZZ</name>
<dbReference type="SUPFAM" id="SSF56349">
    <property type="entry name" value="DNA breaking-rejoining enzymes"/>
    <property type="match status" value="1"/>
</dbReference>
<keyword evidence="7" id="KW-0413">Isomerase</keyword>
<dbReference type="InterPro" id="IPR051062">
    <property type="entry name" value="Topoisomerase_IB"/>
</dbReference>
<dbReference type="Gene3D" id="2.170.11.10">
    <property type="entry name" value="DNA Topoisomerase I, domain 2"/>
    <property type="match status" value="1"/>
</dbReference>
<organism evidence="10">
    <name type="scientific">viral metagenome</name>
    <dbReference type="NCBI Taxonomy" id="1070528"/>
    <lineage>
        <taxon>unclassified sequences</taxon>
        <taxon>metagenomes</taxon>
        <taxon>organismal metagenomes</taxon>
    </lineage>
</organism>
<dbReference type="SMART" id="SM00435">
    <property type="entry name" value="TOPEUc"/>
    <property type="match status" value="1"/>
</dbReference>
<comment type="similarity">
    <text evidence="2">Belongs to the type IB topoisomerase family.</text>
</comment>
<dbReference type="InterPro" id="IPR001631">
    <property type="entry name" value="TopoI"/>
</dbReference>
<dbReference type="GO" id="GO:0003677">
    <property type="term" value="F:DNA binding"/>
    <property type="evidence" value="ECO:0007669"/>
    <property type="project" value="UniProtKB-KW"/>
</dbReference>
<reference evidence="10" key="1">
    <citation type="journal article" date="2020" name="Nature">
        <title>Giant virus diversity and host interactions through global metagenomics.</title>
        <authorList>
            <person name="Schulz F."/>
            <person name="Roux S."/>
            <person name="Paez-Espino D."/>
            <person name="Jungbluth S."/>
            <person name="Walsh D.A."/>
            <person name="Denef V.J."/>
            <person name="McMahon K.D."/>
            <person name="Konstantinidis K.T."/>
            <person name="Eloe-Fadrosh E.A."/>
            <person name="Kyrpides N.C."/>
            <person name="Woyke T."/>
        </authorList>
    </citation>
    <scope>NUCLEOTIDE SEQUENCE</scope>
    <source>
        <strain evidence="10">GVMAG-M-3300023179-82</strain>
    </source>
</reference>
<dbReference type="InterPro" id="IPR025834">
    <property type="entry name" value="TopoI_C_dom"/>
</dbReference>
<dbReference type="Gene3D" id="1.10.132.10">
    <property type="match status" value="1"/>
</dbReference>
<dbReference type="GO" id="GO:0005694">
    <property type="term" value="C:chromosome"/>
    <property type="evidence" value="ECO:0007669"/>
    <property type="project" value="InterPro"/>
</dbReference>
<evidence type="ECO:0000256" key="1">
    <source>
        <dbReference type="ARBA" id="ARBA00000213"/>
    </source>
</evidence>
<evidence type="ECO:0000256" key="2">
    <source>
        <dbReference type="ARBA" id="ARBA00006645"/>
    </source>
</evidence>
<dbReference type="InterPro" id="IPR008336">
    <property type="entry name" value="TopoI_DNA-bd_euk"/>
</dbReference>
<dbReference type="InterPro" id="IPR036202">
    <property type="entry name" value="TopoI_DNA-bd_euk_N_sf"/>
</dbReference>
<evidence type="ECO:0000259" key="9">
    <source>
        <dbReference type="SMART" id="SM00435"/>
    </source>
</evidence>
<dbReference type="PANTHER" id="PTHR10290:SF3">
    <property type="entry name" value="DNA TOPOISOMERASE 1"/>
    <property type="match status" value="1"/>
</dbReference>
<protein>
    <recommendedName>
        <fullName evidence="4">DNA topoisomerase 1</fullName>
        <ecNumber evidence="3">5.6.2.1</ecNumber>
    </recommendedName>
    <alternativeName>
        <fullName evidence="8">DNA topoisomerase I</fullName>
    </alternativeName>
</protein>
<dbReference type="EC" id="5.6.2.1" evidence="3"/>
<evidence type="ECO:0000313" key="10">
    <source>
        <dbReference type="EMBL" id="QHT76421.1"/>
    </source>
</evidence>
<evidence type="ECO:0000256" key="8">
    <source>
        <dbReference type="ARBA" id="ARBA00033297"/>
    </source>
</evidence>
<dbReference type="PRINTS" id="PR00416">
    <property type="entry name" value="EUTPISMRASEI"/>
</dbReference>
<dbReference type="GO" id="GO:0006260">
    <property type="term" value="P:DNA replication"/>
    <property type="evidence" value="ECO:0007669"/>
    <property type="project" value="TreeGrafter"/>
</dbReference>
<dbReference type="InterPro" id="IPR011010">
    <property type="entry name" value="DNA_brk_join_enz"/>
</dbReference>
<feature type="domain" description="DNA topoisomerase I eukaryotic-type" evidence="9">
    <location>
        <begin position="151"/>
        <end position="498"/>
    </location>
</feature>
<evidence type="ECO:0000256" key="3">
    <source>
        <dbReference type="ARBA" id="ARBA00012891"/>
    </source>
</evidence>
<evidence type="ECO:0000256" key="6">
    <source>
        <dbReference type="ARBA" id="ARBA00023125"/>
    </source>
</evidence>
<dbReference type="Gene3D" id="3.90.15.10">
    <property type="entry name" value="Topoisomerase I, Chain A, domain 3"/>
    <property type="match status" value="1"/>
</dbReference>
<sequence length="526" mass="61772">MLDYIFYGGGTKQWTTLYHNGPLFSELYKPHKIPIIINGIEIILPELAEEYATMYARYLNTPYIENKRFNNNFWKDFKKVLPKNTYQIQSIKEIDFSLIHNYLIKKKESITKEEKQKLKEAQEKYEEPYKYCIIDGIKQNIGNYKVEPPCIFIGRGEHPKIGRIKARIMPEDVIINISKDAPIPKPNLDNHKWKKVIHNKEVIWLAAWKENITNKIKYIFTSLDSIFKSKSDEEKFNLARKLKKKITYIRDSYEQDLSHSNMKIKQLATALYFIDHLALRVGGGKSSKETVDTVGATTLKIENIKLLDDLIIKLDFLGKDVIRYCKKIKVSNVVYNNLQIFIADKDKKSLLFDLINATALNEYLISYMPNLTAKVWRTYNASYLFQKELDKIKIADNIASNEQINYLITMFNNANLSVGLLCNHQKKSLSKNNLSKYTDKIKKIKTSKKMSNKEMKTKIKLLKLKKKLYINTRTVSLDTSKNNYIDPRIIFSFIKKYNIPPEKIFSKKLINRFKWADDITDEHFRF</sequence>
<dbReference type="GO" id="GO:0007059">
    <property type="term" value="P:chromosome segregation"/>
    <property type="evidence" value="ECO:0007669"/>
    <property type="project" value="TreeGrafter"/>
</dbReference>
<dbReference type="Pfam" id="PF14370">
    <property type="entry name" value="Topo_C_assoc"/>
    <property type="match status" value="1"/>
</dbReference>
<dbReference type="InterPro" id="IPR014711">
    <property type="entry name" value="TopoI_cat_a-hlx-sub_euk"/>
</dbReference>
<dbReference type="InterPro" id="IPR013030">
    <property type="entry name" value="DNA_topo_DNA_db_N_dom2"/>
</dbReference>
<dbReference type="AlphaFoldDB" id="A0A6C0H758"/>
<evidence type="ECO:0000256" key="7">
    <source>
        <dbReference type="ARBA" id="ARBA00023235"/>
    </source>
</evidence>
<dbReference type="GO" id="GO:0003917">
    <property type="term" value="F:DNA topoisomerase type I (single strand cut, ATP-independent) activity"/>
    <property type="evidence" value="ECO:0007669"/>
    <property type="project" value="UniProtKB-EC"/>
</dbReference>
<dbReference type="PROSITE" id="PS52038">
    <property type="entry name" value="TOPO_IB_2"/>
    <property type="match status" value="1"/>
</dbReference>
<dbReference type="InterPro" id="IPR013500">
    <property type="entry name" value="TopoI_cat_euk"/>
</dbReference>
<keyword evidence="6" id="KW-0238">DNA-binding</keyword>
<proteinExistence type="inferred from homology"/>
<dbReference type="SUPFAM" id="SSF56741">
    <property type="entry name" value="Eukaryotic DNA topoisomerase I, N-terminal DNA-binding fragment"/>
    <property type="match status" value="1"/>
</dbReference>
<dbReference type="InterPro" id="IPR013499">
    <property type="entry name" value="TopoI_euk"/>
</dbReference>
<keyword evidence="5" id="KW-0799">Topoisomerase</keyword>
<dbReference type="GO" id="GO:0005730">
    <property type="term" value="C:nucleolus"/>
    <property type="evidence" value="ECO:0007669"/>
    <property type="project" value="TreeGrafter"/>
</dbReference>
<dbReference type="GO" id="GO:0006265">
    <property type="term" value="P:DNA topological change"/>
    <property type="evidence" value="ECO:0007669"/>
    <property type="project" value="InterPro"/>
</dbReference>
<dbReference type="InterPro" id="IPR013034">
    <property type="entry name" value="DNA_topo_DNA_db_N_dom1"/>
</dbReference>
<evidence type="ECO:0000256" key="4">
    <source>
        <dbReference type="ARBA" id="ARBA00019632"/>
    </source>
</evidence>
<evidence type="ECO:0000256" key="5">
    <source>
        <dbReference type="ARBA" id="ARBA00023029"/>
    </source>
</evidence>
<dbReference type="PANTHER" id="PTHR10290">
    <property type="entry name" value="DNA TOPOISOMERASE I"/>
    <property type="match status" value="1"/>
</dbReference>